<organism evidence="4 6">
    <name type="scientific">Agrilus planipennis</name>
    <name type="common">Emerald ash borer</name>
    <name type="synonym">Agrilus marcopoli</name>
    <dbReference type="NCBI Taxonomy" id="224129"/>
    <lineage>
        <taxon>Eukaryota</taxon>
        <taxon>Metazoa</taxon>
        <taxon>Ecdysozoa</taxon>
        <taxon>Arthropoda</taxon>
        <taxon>Hexapoda</taxon>
        <taxon>Insecta</taxon>
        <taxon>Pterygota</taxon>
        <taxon>Neoptera</taxon>
        <taxon>Endopterygota</taxon>
        <taxon>Coleoptera</taxon>
        <taxon>Polyphaga</taxon>
        <taxon>Elateriformia</taxon>
        <taxon>Buprestoidea</taxon>
        <taxon>Buprestidae</taxon>
        <taxon>Agrilinae</taxon>
        <taxon>Agrilus</taxon>
    </lineage>
</organism>
<dbReference type="Gene3D" id="3.90.400.10">
    <property type="entry name" value="Oligo-1,6-glucosidase, Domain 2"/>
    <property type="match status" value="1"/>
</dbReference>
<dbReference type="Proteomes" id="UP000192223">
    <property type="component" value="Unplaced"/>
</dbReference>
<keyword evidence="4" id="KW-1185">Reference proteome</keyword>
<dbReference type="RefSeq" id="XP_025833305.1">
    <property type="nucleotide sequence ID" value="XM_025977520.1"/>
</dbReference>
<protein>
    <recommendedName>
        <fullName evidence="2">alpha-glucosidase</fullName>
        <ecNumber evidence="2">3.2.1.20</ecNumber>
    </recommendedName>
</protein>
<dbReference type="PANTHER" id="PTHR10357">
    <property type="entry name" value="ALPHA-AMYLASE FAMILY MEMBER"/>
    <property type="match status" value="1"/>
</dbReference>
<evidence type="ECO:0000313" key="4">
    <source>
        <dbReference type="Proteomes" id="UP000192223"/>
    </source>
</evidence>
<dbReference type="GO" id="GO:0005975">
    <property type="term" value="P:carbohydrate metabolic process"/>
    <property type="evidence" value="ECO:0007669"/>
    <property type="project" value="InterPro"/>
</dbReference>
<dbReference type="SUPFAM" id="SSF51445">
    <property type="entry name" value="(Trans)glycosidases"/>
    <property type="match status" value="1"/>
</dbReference>
<dbReference type="RefSeq" id="XP_025835194.1">
    <property type="nucleotide sequence ID" value="XM_025979409.1"/>
</dbReference>
<dbReference type="GeneID" id="112905950"/>
<dbReference type="OrthoDB" id="1740265at2759"/>
<name>A0A7F5RGR7_AGRPL</name>
<evidence type="ECO:0000256" key="2">
    <source>
        <dbReference type="ARBA" id="ARBA00012741"/>
    </source>
</evidence>
<sequence>MFKYSTWEYVAERDQFYYHLFTTAQPELNFRNPKVVQEMKDVLIFWLDKGVDGFRIDAAPFLFEDAAFRDAPLSDNHEKYKPYEYMYLSRIYIKDLPETYDMIYQWRELLDNYKKQKGGNTR</sequence>
<gene>
    <name evidence="6" type="primary">LOC112905950</name>
    <name evidence="5" type="synonym">LOC112905341</name>
</gene>
<proteinExistence type="predicted"/>
<dbReference type="InterPro" id="IPR017853">
    <property type="entry name" value="GH"/>
</dbReference>
<dbReference type="InterPro" id="IPR045857">
    <property type="entry name" value="O16G_dom_2"/>
</dbReference>
<dbReference type="InterPro" id="IPR006047">
    <property type="entry name" value="GH13_cat_dom"/>
</dbReference>
<evidence type="ECO:0000259" key="3">
    <source>
        <dbReference type="Pfam" id="PF00128"/>
    </source>
</evidence>
<dbReference type="Gene3D" id="3.20.20.80">
    <property type="entry name" value="Glycosidases"/>
    <property type="match status" value="1"/>
</dbReference>
<accession>A0A7F5RGR7</accession>
<dbReference type="KEGG" id="apln:112905341"/>
<dbReference type="GO" id="GO:0004558">
    <property type="term" value="F:alpha-1,4-glucosidase activity"/>
    <property type="evidence" value="ECO:0007669"/>
    <property type="project" value="UniProtKB-EC"/>
</dbReference>
<dbReference type="KEGG" id="apln:112905950"/>
<feature type="domain" description="Glycosyl hydrolase family 13 catalytic" evidence="3">
    <location>
        <begin position="2"/>
        <end position="115"/>
    </location>
</feature>
<comment type="catalytic activity">
    <reaction evidence="1">
        <text>Hydrolysis of terminal, non-reducing (1-&gt;4)-linked alpha-D-glucose residues with release of alpha-D-glucose.</text>
        <dbReference type="EC" id="3.2.1.20"/>
    </reaction>
</comment>
<reference evidence="5 6" key="1">
    <citation type="submission" date="2025-04" db="UniProtKB">
        <authorList>
            <consortium name="RefSeq"/>
        </authorList>
    </citation>
    <scope>IDENTIFICATION</scope>
    <source>
        <tissue evidence="5 6">Entire body</tissue>
    </source>
</reference>
<dbReference type="PANTHER" id="PTHR10357:SF179">
    <property type="entry name" value="NEUTRAL AND BASIC AMINO ACID TRANSPORT PROTEIN RBAT"/>
    <property type="match status" value="1"/>
</dbReference>
<dbReference type="Pfam" id="PF00128">
    <property type="entry name" value="Alpha-amylase"/>
    <property type="match status" value="1"/>
</dbReference>
<dbReference type="AlphaFoldDB" id="A0A7F5RGR7"/>
<evidence type="ECO:0000256" key="1">
    <source>
        <dbReference type="ARBA" id="ARBA00001657"/>
    </source>
</evidence>
<evidence type="ECO:0000313" key="5">
    <source>
        <dbReference type="RefSeq" id="XP_025833305.1"/>
    </source>
</evidence>
<dbReference type="EC" id="3.2.1.20" evidence="2"/>
<evidence type="ECO:0000313" key="6">
    <source>
        <dbReference type="RefSeq" id="XP_025835194.1"/>
    </source>
</evidence>